<proteinExistence type="predicted"/>
<dbReference type="EMBL" id="JACGCU010000065">
    <property type="protein sequence ID" value="MBA6062289.1"/>
    <property type="molecule type" value="Genomic_DNA"/>
</dbReference>
<evidence type="ECO:0000313" key="1">
    <source>
        <dbReference type="EMBL" id="MBA6062289.1"/>
    </source>
</evidence>
<comment type="caution">
    <text evidence="1">The sequence shown here is derived from an EMBL/GenBank/DDBJ whole genome shotgun (WGS) entry which is preliminary data.</text>
</comment>
<dbReference type="RefSeq" id="WP_182369750.1">
    <property type="nucleotide sequence ID" value="NZ_JACGCU010000065.1"/>
</dbReference>
<reference evidence="1 2" key="1">
    <citation type="submission" date="2020-07" db="EMBL/GenBank/DDBJ databases">
        <title>Diversity of carbapenemase encoding genes among Pseudomonas putida group clinical isolates in a tertiary Brazilian hospital.</title>
        <authorList>
            <person name="Alberto-Lei F."/>
            <person name="Nodari C.S."/>
            <person name="Streling A.P."/>
            <person name="Paulino J.T."/>
            <person name="Bessa-Neto F.O."/>
            <person name="Cayo R."/>
            <person name="Gales A.C."/>
        </authorList>
    </citation>
    <scope>NUCLEOTIDE SEQUENCE [LARGE SCALE GENOMIC DNA]</scope>
    <source>
        <strain evidence="1 2">14535</strain>
    </source>
</reference>
<protein>
    <submittedName>
        <fullName evidence="1">Uncharacterized protein</fullName>
    </submittedName>
</protein>
<sequence>MIKLTDNLAHRALFTLPPIRPSAETAPAVQVLPEQKVITGDKEVDAVLWLREVIKTGQAGPIATALDAAKQIKTPLKEIEQRYVDYVKRNSGGNPFAVMFSFGFADLEGLAKGSLEKAALASEAQARFEGETIFEDTPAEQFCEKALKRCKGFKSYFENDKTQVAKRFRKHADLMPSTLDDCLHEIAYWGRLYVLRHAAGEWGDGMHEAIAREWFVQGLLSEIKPRDKAEALRVLDYAAQAESIEHDGMVAIARNLIASGGLPA</sequence>
<name>A0A7W2JNK3_9PSED</name>
<dbReference type="AlphaFoldDB" id="A0A7W2JNK3"/>
<gene>
    <name evidence="1" type="ORF">H4C44_24320</name>
</gene>
<organism evidence="1 2">
    <name type="scientific">Pseudomonas juntendi</name>
    <dbReference type="NCBI Taxonomy" id="2666183"/>
    <lineage>
        <taxon>Bacteria</taxon>
        <taxon>Pseudomonadati</taxon>
        <taxon>Pseudomonadota</taxon>
        <taxon>Gammaproteobacteria</taxon>
        <taxon>Pseudomonadales</taxon>
        <taxon>Pseudomonadaceae</taxon>
        <taxon>Pseudomonas</taxon>
    </lineage>
</organism>
<evidence type="ECO:0000313" key="2">
    <source>
        <dbReference type="Proteomes" id="UP000556620"/>
    </source>
</evidence>
<accession>A0A7W2JNK3</accession>
<dbReference type="Proteomes" id="UP000556620">
    <property type="component" value="Unassembled WGS sequence"/>
</dbReference>